<dbReference type="InterPro" id="IPR018461">
    <property type="entry name" value="Na/H_Antiport_NhaC-like_C"/>
</dbReference>
<evidence type="ECO:0000313" key="8">
    <source>
        <dbReference type="EMBL" id="MPM75318.1"/>
    </source>
</evidence>
<sequence>MMVGLVAMNVDYGPMAVHEANAAGGDLFSGKNPYAEANESAAAENGTVLDLVAPIVVLVACCVMGMLYSGGFFSGASFVDAFSGSDASVGLLLGSAFGLAFTVVFYLLRRRMKFKEMMECIPEGFKAMVPAILILTFAWSLKAMTDSLGAREFVAAMVKGSAAGFQLLLPAIVFVIGCFLSFATGTSWGTFGILIPIVLSVFPLESGNPLSIVCVSACMAGAVCGDHCSPISDTTIMASAGAQCDHVNHVTTQLPYAMTAAAVSCVAYIAAGIFAAVGLPTWLALPLGVTLLLLVLAAMAHRKKA</sequence>
<proteinExistence type="predicted"/>
<evidence type="ECO:0000256" key="1">
    <source>
        <dbReference type="ARBA" id="ARBA00004651"/>
    </source>
</evidence>
<evidence type="ECO:0000256" key="3">
    <source>
        <dbReference type="ARBA" id="ARBA00022692"/>
    </source>
</evidence>
<keyword evidence="4 6" id="KW-1133">Transmembrane helix</keyword>
<organism evidence="8">
    <name type="scientific">bioreactor metagenome</name>
    <dbReference type="NCBI Taxonomy" id="1076179"/>
    <lineage>
        <taxon>unclassified sequences</taxon>
        <taxon>metagenomes</taxon>
        <taxon>ecological metagenomes</taxon>
    </lineage>
</organism>
<evidence type="ECO:0000259" key="7">
    <source>
        <dbReference type="Pfam" id="PF03553"/>
    </source>
</evidence>
<dbReference type="GO" id="GO:0005886">
    <property type="term" value="C:plasma membrane"/>
    <property type="evidence" value="ECO:0007669"/>
    <property type="project" value="UniProtKB-SubCell"/>
</dbReference>
<dbReference type="Pfam" id="PF03553">
    <property type="entry name" value="Na_H_antiporter"/>
    <property type="match status" value="1"/>
</dbReference>
<keyword evidence="3 6" id="KW-0812">Transmembrane</keyword>
<evidence type="ECO:0000256" key="6">
    <source>
        <dbReference type="SAM" id="Phobius"/>
    </source>
</evidence>
<dbReference type="PANTHER" id="PTHR43478">
    <property type="entry name" value="NA+/H+ ANTIPORTER-RELATED"/>
    <property type="match status" value="1"/>
</dbReference>
<reference evidence="8" key="1">
    <citation type="submission" date="2019-08" db="EMBL/GenBank/DDBJ databases">
        <authorList>
            <person name="Kucharzyk K."/>
            <person name="Murdoch R.W."/>
            <person name="Higgins S."/>
            <person name="Loffler F."/>
        </authorList>
    </citation>
    <scope>NUCLEOTIDE SEQUENCE</scope>
</reference>
<dbReference type="PANTHER" id="PTHR43478:SF1">
    <property type="entry name" value="NA+_H+ ANTIPORTER NHAC-LIKE C-TERMINAL DOMAIN-CONTAINING PROTEIN"/>
    <property type="match status" value="1"/>
</dbReference>
<name>A0A645CEI5_9ZZZZ</name>
<feature type="transmembrane region" description="Helical" evidence="6">
    <location>
        <begin position="256"/>
        <end position="276"/>
    </location>
</feature>
<comment type="subcellular location">
    <subcellularLocation>
        <location evidence="1">Cell membrane</location>
        <topology evidence="1">Multi-pass membrane protein</topology>
    </subcellularLocation>
</comment>
<dbReference type="AlphaFoldDB" id="A0A645CEI5"/>
<feature type="domain" description="Na+/H+ antiporter NhaC-like C-terminal" evidence="7">
    <location>
        <begin position="2"/>
        <end position="273"/>
    </location>
</feature>
<protein>
    <recommendedName>
        <fullName evidence="7">Na+/H+ antiporter NhaC-like C-terminal domain-containing protein</fullName>
    </recommendedName>
</protein>
<keyword evidence="2" id="KW-1003">Cell membrane</keyword>
<feature type="transmembrane region" description="Helical" evidence="6">
    <location>
        <begin position="88"/>
        <end position="108"/>
    </location>
</feature>
<feature type="transmembrane region" description="Helical" evidence="6">
    <location>
        <begin position="161"/>
        <end position="183"/>
    </location>
</feature>
<feature type="transmembrane region" description="Helical" evidence="6">
    <location>
        <begin position="282"/>
        <end position="300"/>
    </location>
</feature>
<comment type="caution">
    <text evidence="8">The sequence shown here is derived from an EMBL/GenBank/DDBJ whole genome shotgun (WGS) entry which is preliminary data.</text>
</comment>
<gene>
    <name evidence="8" type="ORF">SDC9_122310</name>
</gene>
<evidence type="ECO:0000256" key="4">
    <source>
        <dbReference type="ARBA" id="ARBA00022989"/>
    </source>
</evidence>
<dbReference type="EMBL" id="VSSQ01026548">
    <property type="protein sequence ID" value="MPM75318.1"/>
    <property type="molecule type" value="Genomic_DNA"/>
</dbReference>
<keyword evidence="5 6" id="KW-0472">Membrane</keyword>
<evidence type="ECO:0000256" key="5">
    <source>
        <dbReference type="ARBA" id="ARBA00023136"/>
    </source>
</evidence>
<evidence type="ECO:0000256" key="2">
    <source>
        <dbReference type="ARBA" id="ARBA00022475"/>
    </source>
</evidence>
<accession>A0A645CEI5</accession>
<feature type="transmembrane region" description="Helical" evidence="6">
    <location>
        <begin position="48"/>
        <end position="68"/>
    </location>
</feature>